<evidence type="ECO:0000259" key="1">
    <source>
        <dbReference type="Pfam" id="PF04326"/>
    </source>
</evidence>
<feature type="domain" description="Schlafen AlbA-2" evidence="1">
    <location>
        <begin position="18"/>
        <end position="144"/>
    </location>
</feature>
<organism evidence="2 3">
    <name type="scientific">Symmachiella dynata</name>
    <dbReference type="NCBI Taxonomy" id="2527995"/>
    <lineage>
        <taxon>Bacteria</taxon>
        <taxon>Pseudomonadati</taxon>
        <taxon>Planctomycetota</taxon>
        <taxon>Planctomycetia</taxon>
        <taxon>Planctomycetales</taxon>
        <taxon>Planctomycetaceae</taxon>
        <taxon>Symmachiella</taxon>
    </lineage>
</organism>
<protein>
    <submittedName>
        <fullName evidence="2">Divergent AAA domain protein</fullName>
    </submittedName>
</protein>
<keyword evidence="3" id="KW-1185">Reference proteome</keyword>
<dbReference type="InterPro" id="IPR038461">
    <property type="entry name" value="Schlafen_AlbA_2_dom_sf"/>
</dbReference>
<dbReference type="Gene3D" id="3.30.950.30">
    <property type="entry name" value="Schlafen, AAA domain"/>
    <property type="match status" value="1"/>
</dbReference>
<accession>A0A517ZVY5</accession>
<evidence type="ECO:0000313" key="2">
    <source>
        <dbReference type="EMBL" id="QDU46596.1"/>
    </source>
</evidence>
<dbReference type="KEGG" id="sdyn:Mal52_51180"/>
<dbReference type="RefSeq" id="WP_145379092.1">
    <property type="nucleotide sequence ID" value="NZ_CP036276.1"/>
</dbReference>
<gene>
    <name evidence="2" type="ORF">Mal52_51180</name>
</gene>
<name>A0A517ZVY5_9PLAN</name>
<reference evidence="2 3" key="1">
    <citation type="submission" date="2019-02" db="EMBL/GenBank/DDBJ databases">
        <title>Deep-cultivation of Planctomycetes and their phenomic and genomic characterization uncovers novel biology.</title>
        <authorList>
            <person name="Wiegand S."/>
            <person name="Jogler M."/>
            <person name="Boedeker C."/>
            <person name="Pinto D."/>
            <person name="Vollmers J."/>
            <person name="Rivas-Marin E."/>
            <person name="Kohn T."/>
            <person name="Peeters S.H."/>
            <person name="Heuer A."/>
            <person name="Rast P."/>
            <person name="Oberbeckmann S."/>
            <person name="Bunk B."/>
            <person name="Jeske O."/>
            <person name="Meyerdierks A."/>
            <person name="Storesund J.E."/>
            <person name="Kallscheuer N."/>
            <person name="Luecker S."/>
            <person name="Lage O.M."/>
            <person name="Pohl T."/>
            <person name="Merkel B.J."/>
            <person name="Hornburger P."/>
            <person name="Mueller R.-W."/>
            <person name="Bruemmer F."/>
            <person name="Labrenz M."/>
            <person name="Spormann A.M."/>
            <person name="Op den Camp H."/>
            <person name="Overmann J."/>
            <person name="Amann R."/>
            <person name="Jetten M.S.M."/>
            <person name="Mascher T."/>
            <person name="Medema M.H."/>
            <person name="Devos D.P."/>
            <person name="Kaster A.-K."/>
            <person name="Ovreas L."/>
            <person name="Rohde M."/>
            <person name="Galperin M.Y."/>
            <person name="Jogler C."/>
        </authorList>
    </citation>
    <scope>NUCLEOTIDE SEQUENCE [LARGE SCALE GENOMIC DNA]</scope>
    <source>
        <strain evidence="2 3">Mal52</strain>
    </source>
</reference>
<proteinExistence type="predicted"/>
<dbReference type="Proteomes" id="UP000319383">
    <property type="component" value="Chromosome"/>
</dbReference>
<dbReference type="AlphaFoldDB" id="A0A517ZVY5"/>
<dbReference type="Pfam" id="PF04326">
    <property type="entry name" value="SLFN_AlbA_2"/>
    <property type="match status" value="1"/>
</dbReference>
<evidence type="ECO:0000313" key="3">
    <source>
        <dbReference type="Proteomes" id="UP000319383"/>
    </source>
</evidence>
<sequence>MSSVNLSDFDLSMLPTAEDDEYEFKSSKSPEKSLKEEISRAVSAFGNSGGGYFIAGVNGTGNADGGFPKTKGRQDFRDWADQIIHLVEPTPPYSIKLIDEPNGRGTIDNDNVVLVIAVGESQTGPHMAKDNKYYIRSGAHTDPARHFIVDAIWAKRFFGKPRLSHVFRQNPDNSGVIQLGVVAVTQSPAINVEISLSPLQGLLEGHEKYFPLQIAVIDSNNPFYMDVTFFFEAEKHFGASVDLAVSYKDLAGNPYVYKTCLEVSRSIPSLSLGKMSLDKVVGELKSISKALNKKRG</sequence>
<dbReference type="InterPro" id="IPR007421">
    <property type="entry name" value="Schlafen_AlbA_2_dom"/>
</dbReference>
<dbReference type="EMBL" id="CP036276">
    <property type="protein sequence ID" value="QDU46596.1"/>
    <property type="molecule type" value="Genomic_DNA"/>
</dbReference>